<sequence length="39" mass="4634">MALHTKVSYSLHQARMPQKKEGSKGEQHYYDKMHSMQNQ</sequence>
<comment type="caution">
    <text evidence="2">The sequence shown here is derived from an EMBL/GenBank/DDBJ whole genome shotgun (WGS) entry which is preliminary data.</text>
</comment>
<organism evidence="2 3">
    <name type="scientific">Corchorus olitorius</name>
    <dbReference type="NCBI Taxonomy" id="93759"/>
    <lineage>
        <taxon>Eukaryota</taxon>
        <taxon>Viridiplantae</taxon>
        <taxon>Streptophyta</taxon>
        <taxon>Embryophyta</taxon>
        <taxon>Tracheophyta</taxon>
        <taxon>Spermatophyta</taxon>
        <taxon>Magnoliopsida</taxon>
        <taxon>eudicotyledons</taxon>
        <taxon>Gunneridae</taxon>
        <taxon>Pentapetalae</taxon>
        <taxon>rosids</taxon>
        <taxon>malvids</taxon>
        <taxon>Malvales</taxon>
        <taxon>Malvaceae</taxon>
        <taxon>Grewioideae</taxon>
        <taxon>Apeibeae</taxon>
        <taxon>Corchorus</taxon>
    </lineage>
</organism>
<name>A0A1R3G078_9ROSI</name>
<dbReference type="AlphaFoldDB" id="A0A1R3G078"/>
<feature type="region of interest" description="Disordered" evidence="1">
    <location>
        <begin position="1"/>
        <end position="39"/>
    </location>
</feature>
<protein>
    <submittedName>
        <fullName evidence="2">Uncharacterized protein</fullName>
    </submittedName>
</protein>
<proteinExistence type="predicted"/>
<evidence type="ECO:0000313" key="2">
    <source>
        <dbReference type="EMBL" id="OMO51466.1"/>
    </source>
</evidence>
<dbReference type="Proteomes" id="UP000187203">
    <property type="component" value="Unassembled WGS sequence"/>
</dbReference>
<keyword evidence="3" id="KW-1185">Reference proteome</keyword>
<feature type="compositionally biased region" description="Basic and acidic residues" evidence="1">
    <location>
        <begin position="18"/>
        <end position="39"/>
    </location>
</feature>
<dbReference type="EMBL" id="AWUE01024153">
    <property type="protein sequence ID" value="OMO51466.1"/>
    <property type="molecule type" value="Genomic_DNA"/>
</dbReference>
<evidence type="ECO:0000313" key="3">
    <source>
        <dbReference type="Proteomes" id="UP000187203"/>
    </source>
</evidence>
<gene>
    <name evidence="2" type="ORF">COLO4_37653</name>
</gene>
<accession>A0A1R3G078</accession>
<evidence type="ECO:0000256" key="1">
    <source>
        <dbReference type="SAM" id="MobiDB-lite"/>
    </source>
</evidence>
<reference evidence="3" key="1">
    <citation type="submission" date="2013-09" db="EMBL/GenBank/DDBJ databases">
        <title>Corchorus olitorius genome sequencing.</title>
        <authorList>
            <person name="Alam M."/>
            <person name="Haque M.S."/>
            <person name="Islam M.S."/>
            <person name="Emdad E.M."/>
            <person name="Islam M.M."/>
            <person name="Ahmed B."/>
            <person name="Halim A."/>
            <person name="Hossen Q.M.M."/>
            <person name="Hossain M.Z."/>
            <person name="Ahmed R."/>
            <person name="Khan M.M."/>
            <person name="Islam R."/>
            <person name="Rashid M.M."/>
            <person name="Khan S.A."/>
            <person name="Rahman M.S."/>
            <person name="Alam M."/>
            <person name="Yahiya A.S."/>
            <person name="Khan M.S."/>
            <person name="Azam M.S."/>
            <person name="Haque T."/>
            <person name="Lashkar M.Z.H."/>
            <person name="Akhand A.I."/>
            <person name="Morshed G."/>
            <person name="Roy S."/>
            <person name="Uddin K.S."/>
            <person name="Rabeya T."/>
            <person name="Hossain A.S."/>
            <person name="Chowdhury A."/>
            <person name="Snigdha A.R."/>
            <person name="Mortoza M.S."/>
            <person name="Matin S.A."/>
            <person name="Hoque S.M.E."/>
            <person name="Islam M.K."/>
            <person name="Roy D.K."/>
            <person name="Haider R."/>
            <person name="Moosa M.M."/>
            <person name="Elias S.M."/>
            <person name="Hasan A.M."/>
            <person name="Jahan S."/>
            <person name="Shafiuddin M."/>
            <person name="Mahmood N."/>
            <person name="Shommy N.S."/>
        </authorList>
    </citation>
    <scope>NUCLEOTIDE SEQUENCE [LARGE SCALE GENOMIC DNA]</scope>
    <source>
        <strain evidence="3">cv. O-4</strain>
    </source>
</reference>